<sequence length="359" mass="40041">MYAYGNSSADRAPSPTHAMPIEIVEEIIDHNRYDPPTLLACALVCRDWAPRSQCHLQRKPTLTIRSAAQLNLIGSLLVSKRSRGLYAKVRLLRIIDDPSTPFFHSLPLCLPGQHLPEVAAVLLEGVDWTTFRPHVSFFTWLSRFSSVTSLCIHGCALRPVAHTLRMARGLPKLKQTLAPLSDRMRDYAPVDTVVALDNVLIGTDADAELRELHMRAHPDLEHQHRSLEAVLQKIPHIQRANTLPSPPAAPSDTPRRAYSDLVPQTGRTERSAERTILYKQLSEEPEVRYVASAIGSGPSARKHRTAAADVKESSAQTARGHFWSAVSDAGEAAFVTVRSWHGRSHTAQWEEQITRQRHT</sequence>
<evidence type="ECO:0000313" key="3">
    <source>
        <dbReference type="Proteomes" id="UP000298390"/>
    </source>
</evidence>
<evidence type="ECO:0000256" key="1">
    <source>
        <dbReference type="SAM" id="MobiDB-lite"/>
    </source>
</evidence>
<organism evidence="2 3">
    <name type="scientific">Rhodofomes roseus</name>
    <dbReference type="NCBI Taxonomy" id="34475"/>
    <lineage>
        <taxon>Eukaryota</taxon>
        <taxon>Fungi</taxon>
        <taxon>Dikarya</taxon>
        <taxon>Basidiomycota</taxon>
        <taxon>Agaricomycotina</taxon>
        <taxon>Agaricomycetes</taxon>
        <taxon>Polyporales</taxon>
        <taxon>Rhodofomes</taxon>
    </lineage>
</organism>
<feature type="region of interest" description="Disordered" evidence="1">
    <location>
        <begin position="239"/>
        <end position="271"/>
    </location>
</feature>
<evidence type="ECO:0008006" key="4">
    <source>
        <dbReference type="Google" id="ProtNLM"/>
    </source>
</evidence>
<name>A0A4Y9Y595_9APHY</name>
<protein>
    <recommendedName>
        <fullName evidence="4">F-box domain-containing protein</fullName>
    </recommendedName>
</protein>
<accession>A0A4Y9Y595</accession>
<dbReference type="EMBL" id="SEKV01000544">
    <property type="protein sequence ID" value="TFY55979.1"/>
    <property type="molecule type" value="Genomic_DNA"/>
</dbReference>
<reference evidence="2 3" key="1">
    <citation type="submission" date="2019-01" db="EMBL/GenBank/DDBJ databases">
        <title>Genome sequencing of the rare red list fungi Fomitopsis rosea.</title>
        <authorList>
            <person name="Buettner E."/>
            <person name="Kellner H."/>
        </authorList>
    </citation>
    <scope>NUCLEOTIDE SEQUENCE [LARGE SCALE GENOMIC DNA]</scope>
    <source>
        <strain evidence="2 3">DSM 105464</strain>
    </source>
</reference>
<dbReference type="Proteomes" id="UP000298390">
    <property type="component" value="Unassembled WGS sequence"/>
</dbReference>
<comment type="caution">
    <text evidence="2">The sequence shown here is derived from an EMBL/GenBank/DDBJ whole genome shotgun (WGS) entry which is preliminary data.</text>
</comment>
<proteinExistence type="predicted"/>
<evidence type="ECO:0000313" key="2">
    <source>
        <dbReference type="EMBL" id="TFY55979.1"/>
    </source>
</evidence>
<dbReference type="AlphaFoldDB" id="A0A4Y9Y595"/>
<gene>
    <name evidence="2" type="ORF">EVJ58_g7913</name>
</gene>